<dbReference type="RefSeq" id="WP_344691058.1">
    <property type="nucleotide sequence ID" value="NZ_BAABBF010000001.1"/>
</dbReference>
<dbReference type="Gene3D" id="3.90.220.20">
    <property type="entry name" value="DNA methylase specificity domains"/>
    <property type="match status" value="2"/>
</dbReference>
<protein>
    <recommendedName>
        <fullName evidence="4">Type I restriction modification DNA specificity domain-containing protein</fullName>
    </recommendedName>
</protein>
<dbReference type="Pfam" id="PF01420">
    <property type="entry name" value="Methylase_S"/>
    <property type="match status" value="1"/>
</dbReference>
<evidence type="ECO:0000259" key="4">
    <source>
        <dbReference type="Pfam" id="PF01420"/>
    </source>
</evidence>
<dbReference type="Proteomes" id="UP001500523">
    <property type="component" value="Unassembled WGS sequence"/>
</dbReference>
<dbReference type="PANTHER" id="PTHR30408:SF13">
    <property type="entry name" value="TYPE I RESTRICTION ENZYME HINDI SPECIFICITY SUBUNIT"/>
    <property type="match status" value="1"/>
</dbReference>
<feature type="domain" description="Type I restriction modification DNA specificity" evidence="4">
    <location>
        <begin position="4"/>
        <end position="182"/>
    </location>
</feature>
<evidence type="ECO:0000313" key="6">
    <source>
        <dbReference type="Proteomes" id="UP001500523"/>
    </source>
</evidence>
<accession>A0ABP7CQE5</accession>
<dbReference type="InterPro" id="IPR000055">
    <property type="entry name" value="Restrct_endonuc_typeI_TRD"/>
</dbReference>
<keyword evidence="6" id="KW-1185">Reference proteome</keyword>
<dbReference type="PANTHER" id="PTHR30408">
    <property type="entry name" value="TYPE-1 RESTRICTION ENZYME ECOKI SPECIFICITY PROTEIN"/>
    <property type="match status" value="1"/>
</dbReference>
<evidence type="ECO:0000313" key="5">
    <source>
        <dbReference type="EMBL" id="GAA3693086.1"/>
    </source>
</evidence>
<gene>
    <name evidence="5" type="ORF">GCM10022268_00070</name>
</gene>
<dbReference type="InterPro" id="IPR052021">
    <property type="entry name" value="Type-I_RS_S_subunit"/>
</dbReference>
<organism evidence="5 6">
    <name type="scientific">Sphingomonas cynarae</name>
    <dbReference type="NCBI Taxonomy" id="930197"/>
    <lineage>
        <taxon>Bacteria</taxon>
        <taxon>Pseudomonadati</taxon>
        <taxon>Pseudomonadota</taxon>
        <taxon>Alphaproteobacteria</taxon>
        <taxon>Sphingomonadales</taxon>
        <taxon>Sphingomonadaceae</taxon>
        <taxon>Sphingomonas</taxon>
    </lineage>
</organism>
<dbReference type="InterPro" id="IPR044946">
    <property type="entry name" value="Restrct_endonuc_typeI_TRD_sf"/>
</dbReference>
<evidence type="ECO:0000256" key="3">
    <source>
        <dbReference type="ARBA" id="ARBA00023125"/>
    </source>
</evidence>
<dbReference type="EMBL" id="BAABBF010000001">
    <property type="protein sequence ID" value="GAA3693086.1"/>
    <property type="molecule type" value="Genomic_DNA"/>
</dbReference>
<name>A0ABP7CQE5_9SPHN</name>
<proteinExistence type="inferred from homology"/>
<keyword evidence="3" id="KW-0238">DNA-binding</keyword>
<evidence type="ECO:0000256" key="2">
    <source>
        <dbReference type="ARBA" id="ARBA00022747"/>
    </source>
</evidence>
<comment type="caution">
    <text evidence="5">The sequence shown here is derived from an EMBL/GenBank/DDBJ whole genome shotgun (WGS) entry which is preliminary data.</text>
</comment>
<dbReference type="SUPFAM" id="SSF116734">
    <property type="entry name" value="DNA methylase specificity domain"/>
    <property type="match status" value="2"/>
</dbReference>
<comment type="similarity">
    <text evidence="1">Belongs to the type-I restriction system S methylase family.</text>
</comment>
<sequence length="432" mass="47130">MMENWPRCLLPEVVTFQEGPGILAKDFHETGIPLVRLSGLGGYEVTLDGCNYVSEEKGTTKWKHFRLNKGDILISTSASFGRPAVVGDEAVGALFYTGIIRFRSSSPRLDEGYLKLFLGSQPFSLQASAVASGSVIQHYGPSHLKRMTIDLPPIVVQRHIAAVISAIDEKIELNRQTNETLEASARALFRDWFVDFGPTRAKAEGRPAYLAPDLWSLFPGQLGIDGVPEGWSVYTLGDLADQHTGSINPARSGDEVFEHYSLPAFDNGASPSLDRGDTIKSNKTLLPANAVLLSKLNPEISRVWMPTSAKDAKQVASTEFLTFVPRAPAGRSLLFAMFRDATFRQIMEGMVTGTSKSHQRISPPALRAVNALTGAPAIFEAFERFASPMMEQMLANRIASRSLAGTRDALLPEMMSGKIRVADVRSQASTSL</sequence>
<evidence type="ECO:0000256" key="1">
    <source>
        <dbReference type="ARBA" id="ARBA00010923"/>
    </source>
</evidence>
<reference evidence="6" key="1">
    <citation type="journal article" date="2019" name="Int. J. Syst. Evol. Microbiol.">
        <title>The Global Catalogue of Microorganisms (GCM) 10K type strain sequencing project: providing services to taxonomists for standard genome sequencing and annotation.</title>
        <authorList>
            <consortium name="The Broad Institute Genomics Platform"/>
            <consortium name="The Broad Institute Genome Sequencing Center for Infectious Disease"/>
            <person name="Wu L."/>
            <person name="Ma J."/>
        </authorList>
    </citation>
    <scope>NUCLEOTIDE SEQUENCE [LARGE SCALE GENOMIC DNA]</scope>
    <source>
        <strain evidence="6">JCM 17498</strain>
    </source>
</reference>
<keyword evidence="2" id="KW-0680">Restriction system</keyword>